<protein>
    <submittedName>
        <fullName evidence="2">Uncharacterized protein</fullName>
    </submittedName>
</protein>
<keyword evidence="1" id="KW-0812">Transmembrane</keyword>
<dbReference type="EMBL" id="JAZGQK010000007">
    <property type="protein sequence ID" value="MEE6258963.1"/>
    <property type="molecule type" value="Genomic_DNA"/>
</dbReference>
<reference evidence="2 3" key="1">
    <citation type="submission" date="2024-01" db="EMBL/GenBank/DDBJ databases">
        <title>Genome insights into Plantactinospora sonchi sp. nov.</title>
        <authorList>
            <person name="Wang L."/>
        </authorList>
    </citation>
    <scope>NUCLEOTIDE SEQUENCE [LARGE SCALE GENOMIC DNA]</scope>
    <source>
        <strain evidence="2 3">NEAU-QY2</strain>
    </source>
</reference>
<keyword evidence="3" id="KW-1185">Reference proteome</keyword>
<gene>
    <name evidence="2" type="ORF">V1633_10730</name>
</gene>
<organism evidence="2 3">
    <name type="scientific">Plantactinospora sonchi</name>
    <dbReference type="NCBI Taxonomy" id="1544735"/>
    <lineage>
        <taxon>Bacteria</taxon>
        <taxon>Bacillati</taxon>
        <taxon>Actinomycetota</taxon>
        <taxon>Actinomycetes</taxon>
        <taxon>Micromonosporales</taxon>
        <taxon>Micromonosporaceae</taxon>
        <taxon>Plantactinospora</taxon>
    </lineage>
</organism>
<dbReference type="RefSeq" id="WP_331214080.1">
    <property type="nucleotide sequence ID" value="NZ_JAZGQK010000007.1"/>
</dbReference>
<comment type="caution">
    <text evidence="2">The sequence shown here is derived from an EMBL/GenBank/DDBJ whole genome shotgun (WGS) entry which is preliminary data.</text>
</comment>
<evidence type="ECO:0000256" key="1">
    <source>
        <dbReference type="SAM" id="Phobius"/>
    </source>
</evidence>
<dbReference type="Proteomes" id="UP001332243">
    <property type="component" value="Unassembled WGS sequence"/>
</dbReference>
<dbReference type="Gene3D" id="2.60.40.10">
    <property type="entry name" value="Immunoglobulins"/>
    <property type="match status" value="1"/>
</dbReference>
<accession>A0ABU7RR34</accession>
<sequence>MDLEIILPQAPVALVPGVPAQVRVEVRNRSATPLPVRLTVQPSRAGSWARIDAPTLTLAPGDGGTVDVGFHPPADVPPAATVLPFTVRADDSRHGVPVGRATGLVTVTAARRLEATLSREPARRGTVPFSLALANLDTTSLALRLDTRLDPPGQVTVEPTVVELPPGGTGTARVRVRPRSALIGSQTRYVLAVTCHDIKAGDGAPPVATAEEDDLAPPRLGRRPAAVLGTVLLVLLAATAVVVGGRVDLPGRTSTGSTAPPPAPVSRPYALVDVFPQRGGTDGRAAADATLARLAAAGMPVRLVDSTTSDQVADGQGGLWVLLQDGLGTVEATRAYCDRYRAVAPKCDVVP</sequence>
<dbReference type="InterPro" id="IPR013783">
    <property type="entry name" value="Ig-like_fold"/>
</dbReference>
<name>A0ABU7RR34_9ACTN</name>
<evidence type="ECO:0000313" key="3">
    <source>
        <dbReference type="Proteomes" id="UP001332243"/>
    </source>
</evidence>
<keyword evidence="1" id="KW-0472">Membrane</keyword>
<feature type="transmembrane region" description="Helical" evidence="1">
    <location>
        <begin position="225"/>
        <end position="245"/>
    </location>
</feature>
<proteinExistence type="predicted"/>
<evidence type="ECO:0000313" key="2">
    <source>
        <dbReference type="EMBL" id="MEE6258963.1"/>
    </source>
</evidence>
<keyword evidence="1" id="KW-1133">Transmembrane helix</keyword>